<organism evidence="23">
    <name type="scientific">Timema californicum</name>
    <name type="common">California timema</name>
    <name type="synonym">Walking stick</name>
    <dbReference type="NCBI Taxonomy" id="61474"/>
    <lineage>
        <taxon>Eukaryota</taxon>
        <taxon>Metazoa</taxon>
        <taxon>Ecdysozoa</taxon>
        <taxon>Arthropoda</taxon>
        <taxon>Hexapoda</taxon>
        <taxon>Insecta</taxon>
        <taxon>Pterygota</taxon>
        <taxon>Neoptera</taxon>
        <taxon>Polyneoptera</taxon>
        <taxon>Phasmatodea</taxon>
        <taxon>Timematodea</taxon>
        <taxon>Timematoidea</taxon>
        <taxon>Timematidae</taxon>
        <taxon>Timema</taxon>
    </lineage>
</organism>
<dbReference type="GO" id="GO:0031047">
    <property type="term" value="P:regulatory ncRNA-mediated gene silencing"/>
    <property type="evidence" value="ECO:0007669"/>
    <property type="project" value="UniProtKB-KW"/>
</dbReference>
<keyword evidence="8" id="KW-0552">Olfaction</keyword>
<evidence type="ECO:0000256" key="10">
    <source>
        <dbReference type="ARBA" id="ARBA00022843"/>
    </source>
</evidence>
<keyword evidence="10" id="KW-0832">Ubl conjugation</keyword>
<keyword evidence="18" id="KW-0539">Nucleus</keyword>
<evidence type="ECO:0000256" key="19">
    <source>
        <dbReference type="ARBA" id="ARBA00055964"/>
    </source>
</evidence>
<feature type="domain" description="FHA" evidence="22">
    <location>
        <begin position="617"/>
        <end position="680"/>
    </location>
</feature>
<keyword evidence="6" id="KW-0507">mRNA processing</keyword>
<dbReference type="CDD" id="cd22718">
    <property type="entry name" value="FHA_SNIP1"/>
    <property type="match status" value="1"/>
</dbReference>
<accession>A0A7R9J0F5</accession>
<evidence type="ECO:0000259" key="22">
    <source>
        <dbReference type="PROSITE" id="PS50006"/>
    </source>
</evidence>
<sequence length="726" mass="85344">MMILTKLIIEMDNTEDLVYSLSAFLIGFIVFGKLATLLGKIGDIRCLIESLEHNFLQLVEDQNAIKLGIIEKYLHHTKFRDYLENNFTNSSSAPPPNMILNAYFPFDTTNAVNEIIVMSEKMKQLLSPSLYWHYLMISITLCFVGFQAIQLSPASGQFMSTVLFLLCLVSQLGLLCWSADKITVESYKITEVAFGCQWYNASPAFKFCIQNIIRRSQKPVTITAGMFGPLSLKMFMSMGSKVRQRKPKRKHNSPEPDSEDSSSDQEQSETTLSSLSLSEEEPEEEMPRKRHRSGPVRDEPDPRPHRRHHKHRHTKDHRKCSRRKEEVRVKQESQDSGYEWVAQEGRGRDREVPVADTRPGRHYHASNGEQRRFKEDHSEEPVQREDRLYERKHHEERQDKLRQREERPDRPRRQEKRLPERRQEEHLDERRQEERPNKPKRLEGRSAEYKQEGKLDERKQEELRRVREEHSNERQQRTRDHSNEHQQHPRDHSNERQQRPRDRQGYQRDQEKGRRRDGEASNNNRPIKIEPSEDDFEWGKKRSDGPKDESKPSSQDKQKPDFGLSGKLAEDTNTFNGVVVKYSEPPEARKPKKRWRLYPFKGEKCLQLLHIHRQSAFLFGKDRRVADIPIDHPSCSKQHAALQYRLLPFARDDGSTGRRVRPYIIDLESSNGTFINNVKIEPRKYVELIERDVVKFGYSSREYVLLHEQSKDDGLDEDVQDGPNPE</sequence>
<keyword evidence="5" id="KW-0716">Sensory transduction</keyword>
<evidence type="ECO:0000256" key="3">
    <source>
        <dbReference type="ARBA" id="ARBA00022499"/>
    </source>
</evidence>
<feature type="compositionally biased region" description="Basic and acidic residues" evidence="20">
    <location>
        <begin position="527"/>
        <end position="560"/>
    </location>
</feature>
<evidence type="ECO:0000256" key="6">
    <source>
        <dbReference type="ARBA" id="ARBA00022664"/>
    </source>
</evidence>
<feature type="transmembrane region" description="Helical" evidence="21">
    <location>
        <begin position="17"/>
        <end position="38"/>
    </location>
</feature>
<evidence type="ECO:0000256" key="5">
    <source>
        <dbReference type="ARBA" id="ARBA00022606"/>
    </source>
</evidence>
<dbReference type="FunFam" id="2.60.200.20:FF:000008">
    <property type="entry name" value="smad nuclear-interacting protein 1"/>
    <property type="match status" value="1"/>
</dbReference>
<dbReference type="Pfam" id="PF00498">
    <property type="entry name" value="FHA"/>
    <property type="match status" value="1"/>
</dbReference>
<dbReference type="GO" id="GO:0008380">
    <property type="term" value="P:RNA splicing"/>
    <property type="evidence" value="ECO:0007669"/>
    <property type="project" value="UniProtKB-KW"/>
</dbReference>
<evidence type="ECO:0000256" key="14">
    <source>
        <dbReference type="ARBA" id="ARBA00023158"/>
    </source>
</evidence>
<dbReference type="GO" id="GO:0005549">
    <property type="term" value="F:odorant binding"/>
    <property type="evidence" value="ECO:0007669"/>
    <property type="project" value="InterPro"/>
</dbReference>
<keyword evidence="4" id="KW-0597">Phosphoprotein</keyword>
<feature type="compositionally biased region" description="Basic and acidic residues" evidence="20">
    <location>
        <begin position="369"/>
        <end position="519"/>
    </location>
</feature>
<dbReference type="SMART" id="SM00240">
    <property type="entry name" value="FHA"/>
    <property type="match status" value="1"/>
</dbReference>
<evidence type="ECO:0000256" key="11">
    <source>
        <dbReference type="ARBA" id="ARBA00022989"/>
    </source>
</evidence>
<evidence type="ECO:0000256" key="9">
    <source>
        <dbReference type="ARBA" id="ARBA00022728"/>
    </source>
</evidence>
<keyword evidence="16" id="KW-0508">mRNA splicing</keyword>
<keyword evidence="13 21" id="KW-0472">Membrane</keyword>
<dbReference type="SUPFAM" id="SSF49879">
    <property type="entry name" value="SMAD/FHA domain"/>
    <property type="match status" value="1"/>
</dbReference>
<dbReference type="GO" id="GO:0005681">
    <property type="term" value="C:spliceosomal complex"/>
    <property type="evidence" value="ECO:0007669"/>
    <property type="project" value="UniProtKB-KW"/>
</dbReference>
<evidence type="ECO:0000256" key="1">
    <source>
        <dbReference type="ARBA" id="ARBA00004123"/>
    </source>
</evidence>
<proteinExistence type="predicted"/>
<dbReference type="GO" id="GO:0006397">
    <property type="term" value="P:mRNA processing"/>
    <property type="evidence" value="ECO:0007669"/>
    <property type="project" value="UniProtKB-KW"/>
</dbReference>
<reference evidence="23" key="1">
    <citation type="submission" date="2020-11" db="EMBL/GenBank/DDBJ databases">
        <authorList>
            <person name="Tran Van P."/>
        </authorList>
    </citation>
    <scope>NUCLEOTIDE SEQUENCE</scope>
</reference>
<evidence type="ECO:0000256" key="12">
    <source>
        <dbReference type="ARBA" id="ARBA00023054"/>
    </source>
</evidence>
<dbReference type="EMBL" id="OE180017">
    <property type="protein sequence ID" value="CAD7570352.1"/>
    <property type="molecule type" value="Genomic_DNA"/>
</dbReference>
<evidence type="ECO:0000256" key="17">
    <source>
        <dbReference type="ARBA" id="ARBA00023224"/>
    </source>
</evidence>
<keyword evidence="9" id="KW-0747">Spliceosome</keyword>
<dbReference type="Gene3D" id="2.60.200.20">
    <property type="match status" value="1"/>
</dbReference>
<comment type="function">
    <text evidence="19">Required for pre-mRNA splicing as component of the spliceosome. As a component of the minor spliceosome, involved in the splicing of U12-type introns in pre-mRNAs. Down-regulates NF-kappa-B signaling by competing with RELA for CREBBP/EP300 binding. Involved in the microRNA (miRNA) biogenesis. May be involved in cyclin-D1/CCND1 mRNA stability through the SNARP complex which associates with both the 3'end of the CCND1 gene and its mRNA.</text>
</comment>
<keyword evidence="11 21" id="KW-1133">Transmembrane helix</keyword>
<gene>
    <name evidence="23" type="ORF">TCMB3V08_LOCUS3057</name>
</gene>
<dbReference type="GO" id="GO:0007165">
    <property type="term" value="P:signal transduction"/>
    <property type="evidence" value="ECO:0007669"/>
    <property type="project" value="UniProtKB-KW"/>
</dbReference>
<evidence type="ECO:0000256" key="7">
    <source>
        <dbReference type="ARBA" id="ARBA00022692"/>
    </source>
</evidence>
<evidence type="ECO:0000256" key="16">
    <source>
        <dbReference type="ARBA" id="ARBA00023187"/>
    </source>
</evidence>
<keyword evidence="3" id="KW-1017">Isopeptide bond</keyword>
<evidence type="ECO:0000256" key="13">
    <source>
        <dbReference type="ARBA" id="ARBA00023136"/>
    </source>
</evidence>
<feature type="compositionally biased region" description="Acidic residues" evidence="20">
    <location>
        <begin position="256"/>
        <end position="267"/>
    </location>
</feature>
<evidence type="ECO:0000256" key="20">
    <source>
        <dbReference type="SAM" id="MobiDB-lite"/>
    </source>
</evidence>
<keyword evidence="15" id="KW-0675">Receptor</keyword>
<name>A0A7R9J0F5_TIMCA</name>
<dbReference type="Pfam" id="PF02949">
    <property type="entry name" value="7tm_6"/>
    <property type="match status" value="1"/>
</dbReference>
<keyword evidence="12" id="KW-0175">Coiled coil</keyword>
<evidence type="ECO:0000256" key="2">
    <source>
        <dbReference type="ARBA" id="ARBA00004141"/>
    </source>
</evidence>
<feature type="compositionally biased region" description="Low complexity" evidence="20">
    <location>
        <begin position="268"/>
        <end position="277"/>
    </location>
</feature>
<dbReference type="GO" id="GO:0016020">
    <property type="term" value="C:membrane"/>
    <property type="evidence" value="ECO:0007669"/>
    <property type="project" value="UniProtKB-SubCell"/>
</dbReference>
<evidence type="ECO:0000256" key="15">
    <source>
        <dbReference type="ARBA" id="ARBA00023170"/>
    </source>
</evidence>
<evidence type="ECO:0000313" key="23">
    <source>
        <dbReference type="EMBL" id="CAD7570352.1"/>
    </source>
</evidence>
<dbReference type="InterPro" id="IPR050923">
    <property type="entry name" value="Cell_Proc_Reg/RNA_Proc"/>
</dbReference>
<dbReference type="PANTHER" id="PTHR23308">
    <property type="entry name" value="NUCLEAR INHIBITOR OF PROTEIN PHOSPHATASE-1"/>
    <property type="match status" value="1"/>
</dbReference>
<keyword evidence="17" id="KW-0807">Transducer</keyword>
<evidence type="ECO:0000256" key="18">
    <source>
        <dbReference type="ARBA" id="ARBA00023242"/>
    </source>
</evidence>
<dbReference type="InterPro" id="IPR008984">
    <property type="entry name" value="SMAD_FHA_dom_sf"/>
</dbReference>
<evidence type="ECO:0000256" key="21">
    <source>
        <dbReference type="SAM" id="Phobius"/>
    </source>
</evidence>
<evidence type="ECO:0000256" key="8">
    <source>
        <dbReference type="ARBA" id="ARBA00022725"/>
    </source>
</evidence>
<feature type="compositionally biased region" description="Basic residues" evidence="20">
    <location>
        <begin position="242"/>
        <end position="251"/>
    </location>
</feature>
<feature type="compositionally biased region" description="Basic residues" evidence="20">
    <location>
        <begin position="304"/>
        <end position="322"/>
    </location>
</feature>
<feature type="region of interest" description="Disordered" evidence="20">
    <location>
        <begin position="239"/>
        <end position="569"/>
    </location>
</feature>
<dbReference type="GO" id="GO:0004984">
    <property type="term" value="F:olfactory receptor activity"/>
    <property type="evidence" value="ECO:0007669"/>
    <property type="project" value="InterPro"/>
</dbReference>
<evidence type="ECO:0000256" key="4">
    <source>
        <dbReference type="ARBA" id="ARBA00022553"/>
    </source>
</evidence>
<keyword evidence="14" id="KW-0943">RNA-mediated gene silencing</keyword>
<dbReference type="PROSITE" id="PS50006">
    <property type="entry name" value="FHA_DOMAIN"/>
    <property type="match status" value="1"/>
</dbReference>
<comment type="subcellular location">
    <subcellularLocation>
        <location evidence="2">Membrane</location>
        <topology evidence="2">Multi-pass membrane protein</topology>
    </subcellularLocation>
    <subcellularLocation>
        <location evidence="1">Nucleus</location>
    </subcellularLocation>
</comment>
<protein>
    <submittedName>
        <fullName evidence="23">(California timema) hypothetical protein</fullName>
    </submittedName>
</protein>
<dbReference type="AlphaFoldDB" id="A0A7R9J0F5"/>
<feature type="compositionally biased region" description="Basic and acidic residues" evidence="20">
    <location>
        <begin position="323"/>
        <end position="333"/>
    </location>
</feature>
<keyword evidence="7 21" id="KW-0812">Transmembrane</keyword>
<dbReference type="InterPro" id="IPR004117">
    <property type="entry name" value="7tm6_olfct_rcpt"/>
</dbReference>
<dbReference type="InterPro" id="IPR000253">
    <property type="entry name" value="FHA_dom"/>
</dbReference>